<reference evidence="1 2" key="1">
    <citation type="submission" date="2010-11" db="EMBL/GenBank/DDBJ databases">
        <title>The Genome Sequence of Vibrio phage VBP32.</title>
        <authorList>
            <consortium name="The Broad Institute Genome Sequencing Platform"/>
            <person name="Henn M.R."/>
            <person name="Wharam S."/>
            <person name="Gilg I."/>
            <person name="Martinez Martinez J."/>
            <person name="Wilson W."/>
            <person name="Levin J."/>
            <person name="Malboeuf C."/>
            <person name="Casali M."/>
            <person name="Russ C."/>
            <person name="Lennon N."/>
            <person name="Chapman S.B."/>
            <person name="Erlich R."/>
            <person name="Young S.K."/>
            <person name="Yandava C."/>
            <person name="Zeng Q."/>
            <person name="Fitzgerald M.F."/>
            <person name="Alvarado L."/>
            <person name="Anderson S."/>
            <person name="Berlin A."/>
            <person name="Chen Z."/>
            <person name="Freedman E."/>
            <person name="Gellesch M."/>
            <person name="Goldberg J."/>
            <person name="Green L."/>
            <person name="Griggs A."/>
            <person name="Gujja S."/>
            <person name="Heilman E."/>
            <person name="Heiman D."/>
            <person name="Hollinger A."/>
            <person name="Howarth C."/>
            <person name="Larson L."/>
            <person name="Mehta T."/>
            <person name="Neiman D."/>
            <person name="Pearson M."/>
            <person name="Roberts A."/>
            <person name="Ryan E."/>
            <person name="Saif S."/>
            <person name="Shea T."/>
            <person name="Shenoy N."/>
            <person name="Sisk P."/>
            <person name="Stolte C."/>
            <person name="Sykes S."/>
            <person name="White J."/>
            <person name="Haas B."/>
            <person name="Nusbaum C."/>
            <person name="Birren B."/>
        </authorList>
    </citation>
    <scope>NUCLEOTIDE SEQUENCE [LARGE SCALE GENOMIC DNA]</scope>
    <source>
        <strain evidence="1 2">VBP32</strain>
    </source>
</reference>
<organism evidence="1 2">
    <name type="scientific">Vibrio phage VBP32</name>
    <dbReference type="NCBI Taxonomy" id="754072"/>
    <lineage>
        <taxon>Viruses</taxon>
        <taxon>Duplodnaviria</taxon>
        <taxon>Heunggongvirae</taxon>
        <taxon>Uroviricota</taxon>
        <taxon>Caudoviricetes</taxon>
        <taxon>Schitoviridae</taxon>
        <taxon>Fuhrmanvirinae</taxon>
        <taxon>Stoningtonvirus</taxon>
        <taxon>Stoningtonvirus VBP47</taxon>
    </lineage>
</organism>
<evidence type="ECO:0000313" key="2">
    <source>
        <dbReference type="Proteomes" id="UP000201725"/>
    </source>
</evidence>
<gene>
    <name evidence="1" type="ORF">VPMG_00051</name>
</gene>
<accession>M4SPH0</accession>
<protein>
    <submittedName>
        <fullName evidence="1">Uncharacterized protein</fullName>
    </submittedName>
</protein>
<dbReference type="GeneID" id="15013184"/>
<evidence type="ECO:0000313" key="1">
    <source>
        <dbReference type="EMBL" id="AGH57190.1"/>
    </source>
</evidence>
<sequence>MFIPEIGDPSLEDWAQEQARSNGKFVLRVLHYMKYQSEGHRKLWYVQLATIVEGYMSVQ</sequence>
<name>M4SPH0_9CAUD</name>
<dbReference type="EMBL" id="HQ634196">
    <property type="protein sequence ID" value="AGH57190.1"/>
    <property type="molecule type" value="Genomic_DNA"/>
</dbReference>
<proteinExistence type="predicted"/>
<dbReference type="Proteomes" id="UP000201725">
    <property type="component" value="Segment"/>
</dbReference>
<dbReference type="KEGG" id="vg:15013184"/>
<dbReference type="RefSeq" id="YP_007676541.1">
    <property type="nucleotide sequence ID" value="NC_020868.1"/>
</dbReference>